<evidence type="ECO:0000313" key="12">
    <source>
        <dbReference type="Proteomes" id="UP000630149"/>
    </source>
</evidence>
<sequence length="468" mass="52587">MHRLLQFVITFILGFCLTLSAYGAQAIPSDNNKVLADEKDAPEITKPVEIKPSAQDKEIKKRLESIMQATDWYEKTYIKVNDGVVFLRGETKTAKHKEWAEVLANKTEGVVAVVNEIKIVSPASWYITEFKTGVKDHWQSFLRILPFVGVSILIIVLAWLIARLSSKYAHQSLLNRDLHPLLADVISRGVALLCILFGLYIVLQVLGLTTIALTILGGTGVLGIILGIAFRDITENLLASILLSVQKPFNNEDLIEVDNIIGYVQALTIRSTILITLDGHEVQIPNATVYKNNICNFTSNPKRRESFVVGIGYEEAISHAQEVAFQVLEKHPAVLKDPEPWILVDELAASTVNLRIYFWLDGTEYHWRKVRSSVIRLIKGAFQKANISMPGQIIELSMLDEVSVLLPEKHTRKEREKVKIEEKESSNIVTNAEGGLGSDKEELQEQGRRIERVDQEKNLLKRSSSDKT</sequence>
<evidence type="ECO:0000256" key="2">
    <source>
        <dbReference type="ARBA" id="ARBA00008017"/>
    </source>
</evidence>
<keyword evidence="7" id="KW-0406">Ion transport</keyword>
<reference evidence="11" key="2">
    <citation type="submission" date="2020-09" db="EMBL/GenBank/DDBJ databases">
        <authorList>
            <person name="Sun Q."/>
            <person name="Ohkuma M."/>
        </authorList>
    </citation>
    <scope>NUCLEOTIDE SEQUENCE</scope>
    <source>
        <strain evidence="11">JCM 13919</strain>
    </source>
</reference>
<evidence type="ECO:0000256" key="9">
    <source>
        <dbReference type="SAM" id="SignalP"/>
    </source>
</evidence>
<keyword evidence="9" id="KW-0732">Signal</keyword>
<evidence type="ECO:0000256" key="1">
    <source>
        <dbReference type="ARBA" id="ARBA00004651"/>
    </source>
</evidence>
<reference evidence="11" key="1">
    <citation type="journal article" date="2014" name="Int. J. Syst. Evol. Microbiol.">
        <title>Complete genome sequence of Corynebacterium casei LMG S-19264T (=DSM 44701T), isolated from a smear-ripened cheese.</title>
        <authorList>
            <consortium name="US DOE Joint Genome Institute (JGI-PGF)"/>
            <person name="Walter F."/>
            <person name="Albersmeier A."/>
            <person name="Kalinowski J."/>
            <person name="Ruckert C."/>
        </authorList>
    </citation>
    <scope>NUCLEOTIDE SEQUENCE</scope>
    <source>
        <strain evidence="11">JCM 13919</strain>
    </source>
</reference>
<evidence type="ECO:0000313" key="11">
    <source>
        <dbReference type="EMBL" id="GGI90072.1"/>
    </source>
</evidence>
<feature type="compositionally biased region" description="Basic and acidic residues" evidence="8">
    <location>
        <begin position="416"/>
        <end position="425"/>
    </location>
</feature>
<dbReference type="InterPro" id="IPR011014">
    <property type="entry name" value="MscS_channel_TM-2"/>
</dbReference>
<feature type="transmembrane region" description="Helical" evidence="7">
    <location>
        <begin position="181"/>
        <end position="202"/>
    </location>
</feature>
<evidence type="ECO:0000256" key="4">
    <source>
        <dbReference type="ARBA" id="ARBA00022692"/>
    </source>
</evidence>
<accession>A0A917JY90</accession>
<dbReference type="Proteomes" id="UP000630149">
    <property type="component" value="Unassembled WGS sequence"/>
</dbReference>
<dbReference type="InterPro" id="IPR023408">
    <property type="entry name" value="MscS_beta-dom_sf"/>
</dbReference>
<dbReference type="InterPro" id="IPR008910">
    <property type="entry name" value="MSC_TM_helix"/>
</dbReference>
<dbReference type="GO" id="GO:0005886">
    <property type="term" value="C:plasma membrane"/>
    <property type="evidence" value="ECO:0007669"/>
    <property type="project" value="UniProtKB-SubCell"/>
</dbReference>
<feature type="domain" description="BON" evidence="10">
    <location>
        <begin position="55"/>
        <end position="121"/>
    </location>
</feature>
<proteinExistence type="inferred from homology"/>
<dbReference type="AlphaFoldDB" id="A0A917JY90"/>
<keyword evidence="3" id="KW-1003">Cell membrane</keyword>
<evidence type="ECO:0000256" key="6">
    <source>
        <dbReference type="ARBA" id="ARBA00023136"/>
    </source>
</evidence>
<feature type="chain" id="PRO_5037617845" description="Small-conductance mechanosensitive channel" evidence="9">
    <location>
        <begin position="27"/>
        <end position="468"/>
    </location>
</feature>
<comment type="similarity">
    <text evidence="2 7">Belongs to the MscS (TC 1.A.23) family.</text>
</comment>
<comment type="subcellular location">
    <subcellularLocation>
        <location evidence="7">Cell inner membrane</location>
        <topology evidence="7">Multi-pass membrane protein</topology>
    </subcellularLocation>
    <subcellularLocation>
        <location evidence="1">Cell membrane</location>
        <topology evidence="1">Multi-pass membrane protein</topology>
    </subcellularLocation>
</comment>
<dbReference type="InterPro" id="IPR049278">
    <property type="entry name" value="MS_channel_C"/>
</dbReference>
<dbReference type="PANTHER" id="PTHR30221">
    <property type="entry name" value="SMALL-CONDUCTANCE MECHANOSENSITIVE CHANNEL"/>
    <property type="match status" value="1"/>
</dbReference>
<evidence type="ECO:0000256" key="5">
    <source>
        <dbReference type="ARBA" id="ARBA00022989"/>
    </source>
</evidence>
<dbReference type="GO" id="GO:0008381">
    <property type="term" value="F:mechanosensitive monoatomic ion channel activity"/>
    <property type="evidence" value="ECO:0007669"/>
    <property type="project" value="InterPro"/>
</dbReference>
<dbReference type="InterPro" id="IPR010920">
    <property type="entry name" value="LSM_dom_sf"/>
</dbReference>
<dbReference type="Gene3D" id="1.10.287.1260">
    <property type="match status" value="1"/>
</dbReference>
<evidence type="ECO:0000259" key="10">
    <source>
        <dbReference type="PROSITE" id="PS50914"/>
    </source>
</evidence>
<dbReference type="PROSITE" id="PS50914">
    <property type="entry name" value="BON"/>
    <property type="match status" value="1"/>
</dbReference>
<protein>
    <recommendedName>
        <fullName evidence="7">Small-conductance mechanosensitive channel</fullName>
    </recommendedName>
</protein>
<dbReference type="EMBL" id="BMOB01000008">
    <property type="protein sequence ID" value="GGI90072.1"/>
    <property type="molecule type" value="Genomic_DNA"/>
</dbReference>
<dbReference type="Pfam" id="PF00924">
    <property type="entry name" value="MS_channel_2nd"/>
    <property type="match status" value="1"/>
</dbReference>
<feature type="region of interest" description="Disordered" evidence="8">
    <location>
        <begin position="416"/>
        <end position="449"/>
    </location>
</feature>
<dbReference type="InterPro" id="IPR006685">
    <property type="entry name" value="MscS_channel_2nd"/>
</dbReference>
<evidence type="ECO:0000256" key="8">
    <source>
        <dbReference type="SAM" id="MobiDB-lite"/>
    </source>
</evidence>
<dbReference type="PANTHER" id="PTHR30221:SF1">
    <property type="entry name" value="SMALL-CONDUCTANCE MECHANOSENSITIVE CHANNEL"/>
    <property type="match status" value="1"/>
</dbReference>
<dbReference type="RefSeq" id="WP_131777066.1">
    <property type="nucleotide sequence ID" value="NZ_BMOB01000008.1"/>
</dbReference>
<dbReference type="Gene3D" id="2.30.30.60">
    <property type="match status" value="1"/>
</dbReference>
<dbReference type="InterPro" id="IPR045275">
    <property type="entry name" value="MscS_archaea/bacteria_type"/>
</dbReference>
<keyword evidence="5 7" id="KW-1133">Transmembrane helix</keyword>
<gene>
    <name evidence="11" type="ORF">GCM10007966_18540</name>
</gene>
<dbReference type="Pfam" id="PF21082">
    <property type="entry name" value="MS_channel_3rd"/>
    <property type="match status" value="1"/>
</dbReference>
<dbReference type="Gene3D" id="3.30.1340.30">
    <property type="match status" value="1"/>
</dbReference>
<dbReference type="Pfam" id="PF04972">
    <property type="entry name" value="BON"/>
    <property type="match status" value="1"/>
</dbReference>
<dbReference type="Gene3D" id="3.30.70.100">
    <property type="match status" value="1"/>
</dbReference>
<comment type="caution">
    <text evidence="11">The sequence shown here is derived from an EMBL/GenBank/DDBJ whole genome shotgun (WGS) entry which is preliminary data.</text>
</comment>
<comment type="subunit">
    <text evidence="7">Homoheptamer.</text>
</comment>
<organism evidence="11 12">
    <name type="scientific">Legionella impletisoli</name>
    <dbReference type="NCBI Taxonomy" id="343510"/>
    <lineage>
        <taxon>Bacteria</taxon>
        <taxon>Pseudomonadati</taxon>
        <taxon>Pseudomonadota</taxon>
        <taxon>Gammaproteobacteria</taxon>
        <taxon>Legionellales</taxon>
        <taxon>Legionellaceae</taxon>
        <taxon>Legionella</taxon>
    </lineage>
</organism>
<keyword evidence="4 7" id="KW-0812">Transmembrane</keyword>
<name>A0A917JY90_9GAMM</name>
<dbReference type="OrthoDB" id="9793781at2"/>
<dbReference type="Pfam" id="PF05552">
    <property type="entry name" value="MS_channel_1st_1"/>
    <property type="match status" value="1"/>
</dbReference>
<evidence type="ECO:0000256" key="3">
    <source>
        <dbReference type="ARBA" id="ARBA00022475"/>
    </source>
</evidence>
<feature type="compositionally biased region" description="Basic and acidic residues" evidence="8">
    <location>
        <begin position="438"/>
        <end position="449"/>
    </location>
</feature>
<keyword evidence="12" id="KW-1185">Reference proteome</keyword>
<keyword evidence="7" id="KW-0407">Ion channel</keyword>
<comment type="function">
    <text evidence="7">Mechanosensitive channel that participates in the regulation of osmotic pressure changes within the cell, opening in response to stretch forces in the membrane lipid bilayer, without the need for other proteins. Contributes to normal resistance to hypoosmotic shock. Forms an ion channel of 1.0 nanosiemens conductance with a slight preference for anions.</text>
</comment>
<keyword evidence="7" id="KW-0813">Transport</keyword>
<feature type="transmembrane region" description="Helical" evidence="7">
    <location>
        <begin position="141"/>
        <end position="161"/>
    </location>
</feature>
<feature type="transmembrane region" description="Helical" evidence="7">
    <location>
        <begin position="208"/>
        <end position="230"/>
    </location>
</feature>
<dbReference type="SUPFAM" id="SSF82861">
    <property type="entry name" value="Mechanosensitive channel protein MscS (YggB), transmembrane region"/>
    <property type="match status" value="1"/>
</dbReference>
<dbReference type="SUPFAM" id="SSF82689">
    <property type="entry name" value="Mechanosensitive channel protein MscS (YggB), C-terminal domain"/>
    <property type="match status" value="1"/>
</dbReference>
<keyword evidence="6 7" id="KW-0472">Membrane</keyword>
<comment type="caution">
    <text evidence="7">Lacks conserved residue(s) required for the propagation of feature annotation.</text>
</comment>
<dbReference type="InterPro" id="IPR007055">
    <property type="entry name" value="BON_dom"/>
</dbReference>
<evidence type="ECO:0000256" key="7">
    <source>
        <dbReference type="RuleBase" id="RU369025"/>
    </source>
</evidence>
<keyword evidence="7" id="KW-0997">Cell inner membrane</keyword>
<dbReference type="SUPFAM" id="SSF50182">
    <property type="entry name" value="Sm-like ribonucleoproteins"/>
    <property type="match status" value="1"/>
</dbReference>
<feature type="signal peptide" evidence="9">
    <location>
        <begin position="1"/>
        <end position="26"/>
    </location>
</feature>
<dbReference type="InterPro" id="IPR011066">
    <property type="entry name" value="MscS_channel_C_sf"/>
</dbReference>